<dbReference type="EMBL" id="QGKY02000094">
    <property type="protein sequence ID" value="KAF2602724.1"/>
    <property type="molecule type" value="Genomic_DNA"/>
</dbReference>
<reference evidence="2" key="1">
    <citation type="submission" date="2019-12" db="EMBL/GenBank/DDBJ databases">
        <title>Genome sequencing and annotation of Brassica cretica.</title>
        <authorList>
            <person name="Studholme D.J."/>
            <person name="Sarris P.F."/>
        </authorList>
    </citation>
    <scope>NUCLEOTIDE SEQUENCE</scope>
    <source>
        <strain evidence="2">PFS-102/07</strain>
        <tissue evidence="2">Leaf</tissue>
    </source>
</reference>
<sequence length="214" mass="24126">MATRKHTKLAQPSAKNTSKKDDSTSSAEANASDVETQRDSEVNAMTQPEDSRQSDGSFSDIQEALRVAHPRGSREQPEEVTKRHRQKENIYRSSCARALVPWSLQALKDKSTGPPREVASTPQQRSPFLQGPVTGLRIMYPADECQSSLKHQQIHLCRTLHHWEKPTSRTWKYSSRSRSIIWKNDSPPGSNTVQATLVSIHPHEEVPTPTKLRL</sequence>
<evidence type="ECO:0000256" key="1">
    <source>
        <dbReference type="SAM" id="MobiDB-lite"/>
    </source>
</evidence>
<feature type="compositionally biased region" description="Polar residues" evidence="1">
    <location>
        <begin position="43"/>
        <end position="60"/>
    </location>
</feature>
<name>A0A8S9L5W5_BRACR</name>
<accession>A0A8S9L5W5</accession>
<proteinExistence type="predicted"/>
<organism evidence="2">
    <name type="scientific">Brassica cretica</name>
    <name type="common">Mustard</name>
    <dbReference type="NCBI Taxonomy" id="69181"/>
    <lineage>
        <taxon>Eukaryota</taxon>
        <taxon>Viridiplantae</taxon>
        <taxon>Streptophyta</taxon>
        <taxon>Embryophyta</taxon>
        <taxon>Tracheophyta</taxon>
        <taxon>Spermatophyta</taxon>
        <taxon>Magnoliopsida</taxon>
        <taxon>eudicotyledons</taxon>
        <taxon>Gunneridae</taxon>
        <taxon>Pentapetalae</taxon>
        <taxon>rosids</taxon>
        <taxon>malvids</taxon>
        <taxon>Brassicales</taxon>
        <taxon>Brassicaceae</taxon>
        <taxon>Brassiceae</taxon>
        <taxon>Brassica</taxon>
    </lineage>
</organism>
<gene>
    <name evidence="2" type="ORF">F2Q70_00026135</name>
</gene>
<dbReference type="AlphaFoldDB" id="A0A8S9L5W5"/>
<protein>
    <submittedName>
        <fullName evidence="2">Uncharacterized protein</fullName>
    </submittedName>
</protein>
<feature type="region of interest" description="Disordered" evidence="1">
    <location>
        <begin position="1"/>
        <end position="89"/>
    </location>
</feature>
<feature type="compositionally biased region" description="Basic and acidic residues" evidence="1">
    <location>
        <begin position="72"/>
        <end position="81"/>
    </location>
</feature>
<evidence type="ECO:0000313" key="2">
    <source>
        <dbReference type="EMBL" id="KAF2602724.1"/>
    </source>
</evidence>
<comment type="caution">
    <text evidence="2">The sequence shown here is derived from an EMBL/GenBank/DDBJ whole genome shotgun (WGS) entry which is preliminary data.</text>
</comment>